<keyword evidence="3" id="KW-1185">Reference proteome</keyword>
<evidence type="ECO:0000313" key="2">
    <source>
        <dbReference type="EMBL" id="RXN10445.1"/>
    </source>
</evidence>
<feature type="compositionally biased region" description="Basic and acidic residues" evidence="1">
    <location>
        <begin position="37"/>
        <end position="52"/>
    </location>
</feature>
<dbReference type="EMBL" id="QBIY01013202">
    <property type="protein sequence ID" value="RXN10445.1"/>
    <property type="molecule type" value="Genomic_DNA"/>
</dbReference>
<proteinExistence type="predicted"/>
<reference evidence="2 3" key="1">
    <citation type="submission" date="2018-03" db="EMBL/GenBank/DDBJ databases">
        <title>Draft genome sequence of Rohu Carp (Labeo rohita).</title>
        <authorList>
            <person name="Das P."/>
            <person name="Kushwaha B."/>
            <person name="Joshi C.G."/>
            <person name="Kumar D."/>
            <person name="Nagpure N.S."/>
            <person name="Sahoo L."/>
            <person name="Das S.P."/>
            <person name="Bit A."/>
            <person name="Patnaik S."/>
            <person name="Meher P.K."/>
            <person name="Jayasankar P."/>
            <person name="Koringa P.G."/>
            <person name="Patel N.V."/>
            <person name="Hinsu A.T."/>
            <person name="Kumar R."/>
            <person name="Pandey M."/>
            <person name="Agarwal S."/>
            <person name="Srivastava S."/>
            <person name="Singh M."/>
            <person name="Iquebal M.A."/>
            <person name="Jaiswal S."/>
            <person name="Angadi U.B."/>
            <person name="Kumar N."/>
            <person name="Raza M."/>
            <person name="Shah T.M."/>
            <person name="Rai A."/>
            <person name="Jena J.K."/>
        </authorList>
    </citation>
    <scope>NUCLEOTIDE SEQUENCE [LARGE SCALE GENOMIC DNA]</scope>
    <source>
        <strain evidence="2">DASCIFA01</strain>
        <tissue evidence="2">Testis</tissue>
    </source>
</reference>
<accession>A0A498LYG7</accession>
<sequence length="136" mass="14523">MKKKALDGAQGYTRMGLKRMGKGKLKDEKKSSRRSTRLHEDGSEEDGKREAQGLDNGPQGAGQKKCPTEESQEGVEAPCTRGHPGAGSPVSKAASLVAQWNAGQTGGKGPGTELEKKRKSPIIARQGTLVKIWGRQ</sequence>
<protein>
    <submittedName>
        <fullName evidence="2">Uncharacterized protein</fullName>
    </submittedName>
</protein>
<comment type="caution">
    <text evidence="2">The sequence shown here is derived from an EMBL/GenBank/DDBJ whole genome shotgun (WGS) entry which is preliminary data.</text>
</comment>
<feature type="region of interest" description="Disordered" evidence="1">
    <location>
        <begin position="1"/>
        <end position="120"/>
    </location>
</feature>
<name>A0A498LYG7_LABRO</name>
<evidence type="ECO:0000256" key="1">
    <source>
        <dbReference type="SAM" id="MobiDB-lite"/>
    </source>
</evidence>
<evidence type="ECO:0000313" key="3">
    <source>
        <dbReference type="Proteomes" id="UP000290572"/>
    </source>
</evidence>
<dbReference type="AlphaFoldDB" id="A0A498LYG7"/>
<gene>
    <name evidence="2" type="ORF">ROHU_010889</name>
</gene>
<organism evidence="2 3">
    <name type="scientific">Labeo rohita</name>
    <name type="common">Indian major carp</name>
    <name type="synonym">Cyprinus rohita</name>
    <dbReference type="NCBI Taxonomy" id="84645"/>
    <lineage>
        <taxon>Eukaryota</taxon>
        <taxon>Metazoa</taxon>
        <taxon>Chordata</taxon>
        <taxon>Craniata</taxon>
        <taxon>Vertebrata</taxon>
        <taxon>Euteleostomi</taxon>
        <taxon>Actinopterygii</taxon>
        <taxon>Neopterygii</taxon>
        <taxon>Teleostei</taxon>
        <taxon>Ostariophysi</taxon>
        <taxon>Cypriniformes</taxon>
        <taxon>Cyprinidae</taxon>
        <taxon>Labeoninae</taxon>
        <taxon>Labeonini</taxon>
        <taxon>Labeo</taxon>
    </lineage>
</organism>
<dbReference type="Proteomes" id="UP000290572">
    <property type="component" value="Unassembled WGS sequence"/>
</dbReference>